<accession>A0A914L6F1</accession>
<keyword evidence="1" id="KW-1185">Reference proteome</keyword>
<name>A0A914L6F1_MELIC</name>
<proteinExistence type="predicted"/>
<dbReference type="WBParaSite" id="Minc3s00302g09746">
    <property type="protein sequence ID" value="Minc3s00302g09746"/>
    <property type="gene ID" value="Minc3s00302g09746"/>
</dbReference>
<sequence length="70" mass="8240">MKAAGCIGPPNFNILLKFINLPVAYVWQRFFLHIFNSFAVDYPAHWRAKWRGEGKRCSTPTNLHHSFEYK</sequence>
<protein>
    <submittedName>
        <fullName evidence="2">Uncharacterized protein</fullName>
    </submittedName>
</protein>
<evidence type="ECO:0000313" key="1">
    <source>
        <dbReference type="Proteomes" id="UP000887563"/>
    </source>
</evidence>
<organism evidence="1 2">
    <name type="scientific">Meloidogyne incognita</name>
    <name type="common">Southern root-knot nematode worm</name>
    <name type="synonym">Oxyuris incognita</name>
    <dbReference type="NCBI Taxonomy" id="6306"/>
    <lineage>
        <taxon>Eukaryota</taxon>
        <taxon>Metazoa</taxon>
        <taxon>Ecdysozoa</taxon>
        <taxon>Nematoda</taxon>
        <taxon>Chromadorea</taxon>
        <taxon>Rhabditida</taxon>
        <taxon>Tylenchina</taxon>
        <taxon>Tylenchomorpha</taxon>
        <taxon>Tylenchoidea</taxon>
        <taxon>Meloidogynidae</taxon>
        <taxon>Meloidogyninae</taxon>
        <taxon>Meloidogyne</taxon>
        <taxon>Meloidogyne incognita group</taxon>
    </lineage>
</organism>
<dbReference type="Proteomes" id="UP000887563">
    <property type="component" value="Unplaced"/>
</dbReference>
<reference evidence="2" key="1">
    <citation type="submission" date="2022-11" db="UniProtKB">
        <authorList>
            <consortium name="WormBaseParasite"/>
        </authorList>
    </citation>
    <scope>IDENTIFICATION</scope>
</reference>
<evidence type="ECO:0000313" key="2">
    <source>
        <dbReference type="WBParaSite" id="Minc3s00302g09746"/>
    </source>
</evidence>
<dbReference type="AlphaFoldDB" id="A0A914L6F1"/>